<sequence>MNDKHHEATGAIAMSSTLTPVKPIRITSVRLHLSAVGGAAENFTITINSATAPAYDVLLFSQDMTAVQDILWIPERPIPIVNNDPIDFAYTNTNTRTYGLEVTYEV</sequence>
<name>A0A0F9QNA8_9ZZZZ</name>
<proteinExistence type="predicted"/>
<evidence type="ECO:0000313" key="1">
    <source>
        <dbReference type="EMBL" id="KKN06778.1"/>
    </source>
</evidence>
<organism evidence="1">
    <name type="scientific">marine sediment metagenome</name>
    <dbReference type="NCBI Taxonomy" id="412755"/>
    <lineage>
        <taxon>unclassified sequences</taxon>
        <taxon>metagenomes</taxon>
        <taxon>ecological metagenomes</taxon>
    </lineage>
</organism>
<comment type="caution">
    <text evidence="1">The sequence shown here is derived from an EMBL/GenBank/DDBJ whole genome shotgun (WGS) entry which is preliminary data.</text>
</comment>
<dbReference type="EMBL" id="LAZR01004646">
    <property type="protein sequence ID" value="KKN06778.1"/>
    <property type="molecule type" value="Genomic_DNA"/>
</dbReference>
<protein>
    <submittedName>
        <fullName evidence="1">Uncharacterized protein</fullName>
    </submittedName>
</protein>
<gene>
    <name evidence="1" type="ORF">LCGC14_1073840</name>
</gene>
<accession>A0A0F9QNA8</accession>
<dbReference type="AlphaFoldDB" id="A0A0F9QNA8"/>
<reference evidence="1" key="1">
    <citation type="journal article" date="2015" name="Nature">
        <title>Complex archaea that bridge the gap between prokaryotes and eukaryotes.</title>
        <authorList>
            <person name="Spang A."/>
            <person name="Saw J.H."/>
            <person name="Jorgensen S.L."/>
            <person name="Zaremba-Niedzwiedzka K."/>
            <person name="Martijn J."/>
            <person name="Lind A.E."/>
            <person name="van Eijk R."/>
            <person name="Schleper C."/>
            <person name="Guy L."/>
            <person name="Ettema T.J."/>
        </authorList>
    </citation>
    <scope>NUCLEOTIDE SEQUENCE</scope>
</reference>